<proteinExistence type="inferred from homology"/>
<keyword evidence="10" id="KW-1185">Reference proteome</keyword>
<feature type="coiled-coil region" evidence="7">
    <location>
        <begin position="126"/>
        <end position="153"/>
    </location>
</feature>
<keyword evidence="3 7" id="KW-0175">Coiled coil</keyword>
<reference evidence="9" key="2">
    <citation type="submission" date="2025-08" db="UniProtKB">
        <authorList>
            <consortium name="Ensembl"/>
        </authorList>
    </citation>
    <scope>IDENTIFICATION</scope>
</reference>
<evidence type="ECO:0000256" key="1">
    <source>
        <dbReference type="ARBA" id="ARBA00004138"/>
    </source>
</evidence>
<evidence type="ECO:0000259" key="8">
    <source>
        <dbReference type="Pfam" id="PF13870"/>
    </source>
</evidence>
<sequence>MAAEVTLVTEKNGKHIDDHKDLVCEQVEELKLINATLLAENDMLDRFLGRLDPQDLLSHPDGDVPGFTAGYQSKGEGGGWGRTFRPNASEHLQLLTLEQKLYVAQREVAETRKDKEKLQWRHQRIQDSYKAALNEAELRLNDIRKARSVFERKVVKPMKEHKLEMKDPERVLHYFADKLKVNQSEKFKLKNQSLKAQEQKLLQQLQQRKQMGKAKNEGVFLDYSEPGLENNQDELQINNVKVQRNLSTHKKKLQNVTSESAALSSDITRTKKMLEKIENEIKHAEQDCLKAEVLNQRLRHQLSEFEAPGTMEYLQVRNKHSKLKQSVQTWERKVGIAEFALKIHSKAGSKSAHAAARTWKHNIPVKLPQIAEKDTLN</sequence>
<organism evidence="9 10">
    <name type="scientific">Gouania willdenowi</name>
    <name type="common">Blunt-snouted clingfish</name>
    <name type="synonym">Lepadogaster willdenowi</name>
    <dbReference type="NCBI Taxonomy" id="441366"/>
    <lineage>
        <taxon>Eukaryota</taxon>
        <taxon>Metazoa</taxon>
        <taxon>Chordata</taxon>
        <taxon>Craniata</taxon>
        <taxon>Vertebrata</taxon>
        <taxon>Euteleostomi</taxon>
        <taxon>Actinopterygii</taxon>
        <taxon>Neopterygii</taxon>
        <taxon>Teleostei</taxon>
        <taxon>Neoteleostei</taxon>
        <taxon>Acanthomorphata</taxon>
        <taxon>Ovalentaria</taxon>
        <taxon>Blenniimorphae</taxon>
        <taxon>Blenniiformes</taxon>
        <taxon>Gobiesocoidei</taxon>
        <taxon>Gobiesocidae</taxon>
        <taxon>Gobiesocinae</taxon>
        <taxon>Gouania</taxon>
    </lineage>
</organism>
<evidence type="ECO:0000313" key="9">
    <source>
        <dbReference type="Ensembl" id="ENSGWIP00000006653.1"/>
    </source>
</evidence>
<evidence type="ECO:0000313" key="10">
    <source>
        <dbReference type="Proteomes" id="UP000694680"/>
    </source>
</evidence>
<evidence type="ECO:0000256" key="6">
    <source>
        <dbReference type="ARBA" id="ARBA00044798"/>
    </source>
</evidence>
<evidence type="ECO:0000256" key="5">
    <source>
        <dbReference type="ARBA" id="ARBA00044506"/>
    </source>
</evidence>
<dbReference type="AlphaFoldDB" id="A0A8C5DKA8"/>
<comment type="similarity">
    <text evidence="5">Belongs to the CFAP263 family.</text>
</comment>
<dbReference type="GO" id="GO:0005930">
    <property type="term" value="C:axoneme"/>
    <property type="evidence" value="ECO:0007669"/>
    <property type="project" value="TreeGrafter"/>
</dbReference>
<feature type="domain" description="CCDC113/CCDC96 coiled-coil" evidence="8">
    <location>
        <begin position="234"/>
        <end position="342"/>
    </location>
</feature>
<keyword evidence="2" id="KW-0970">Cilium biogenesis/degradation</keyword>
<dbReference type="Proteomes" id="UP000694680">
    <property type="component" value="Chromosome 6"/>
</dbReference>
<evidence type="ECO:0000256" key="3">
    <source>
        <dbReference type="ARBA" id="ARBA00023054"/>
    </source>
</evidence>
<dbReference type="InterPro" id="IPR051885">
    <property type="entry name" value="CC_CF"/>
</dbReference>
<dbReference type="GO" id="GO:0036064">
    <property type="term" value="C:ciliary basal body"/>
    <property type="evidence" value="ECO:0007669"/>
    <property type="project" value="TreeGrafter"/>
</dbReference>
<dbReference type="PANTHER" id="PTHR15654">
    <property type="entry name" value="COILED-COIL DOMAIN-CONTAINING PROTEIN 113-RELATED"/>
    <property type="match status" value="1"/>
</dbReference>
<name>A0A8C5DKA8_GOUWI</name>
<dbReference type="InterPro" id="IPR025254">
    <property type="entry name" value="CCDC113/CCDC96_CC"/>
</dbReference>
<reference evidence="9" key="1">
    <citation type="submission" date="2020-06" db="EMBL/GenBank/DDBJ databases">
        <authorList>
            <consortium name="Wellcome Sanger Institute Data Sharing"/>
        </authorList>
    </citation>
    <scope>NUCLEOTIDE SEQUENCE [LARGE SCALE GENOMIC DNA]</scope>
</reference>
<protein>
    <recommendedName>
        <fullName evidence="6">Cilia- and flagella-associated protein 263</fullName>
    </recommendedName>
</protein>
<keyword evidence="4" id="KW-0966">Cell projection</keyword>
<evidence type="ECO:0000256" key="2">
    <source>
        <dbReference type="ARBA" id="ARBA00022794"/>
    </source>
</evidence>
<dbReference type="GO" id="GO:0060271">
    <property type="term" value="P:cilium assembly"/>
    <property type="evidence" value="ECO:0007669"/>
    <property type="project" value="TreeGrafter"/>
</dbReference>
<comment type="subcellular location">
    <subcellularLocation>
        <location evidence="1">Cell projection</location>
        <location evidence="1">Cilium</location>
    </subcellularLocation>
</comment>
<evidence type="ECO:0000256" key="4">
    <source>
        <dbReference type="ARBA" id="ARBA00023273"/>
    </source>
</evidence>
<evidence type="ECO:0000256" key="7">
    <source>
        <dbReference type="SAM" id="Coils"/>
    </source>
</evidence>
<dbReference type="Pfam" id="PF13870">
    <property type="entry name" value="CCDC113_CCDC96_CC"/>
    <property type="match status" value="1"/>
</dbReference>
<reference evidence="9" key="3">
    <citation type="submission" date="2025-09" db="UniProtKB">
        <authorList>
            <consortium name="Ensembl"/>
        </authorList>
    </citation>
    <scope>IDENTIFICATION</scope>
</reference>
<accession>A0A8C5DKA8</accession>
<dbReference type="PANTHER" id="PTHR15654:SF2">
    <property type="entry name" value="COILED-COIL DOMAIN-CONTAINING PROTEIN 113"/>
    <property type="match status" value="1"/>
</dbReference>
<feature type="coiled-coil region" evidence="7">
    <location>
        <begin position="239"/>
        <end position="301"/>
    </location>
</feature>
<dbReference type="Ensembl" id="ENSGWIT00000007361.1">
    <property type="protein sequence ID" value="ENSGWIP00000006653.1"/>
    <property type="gene ID" value="ENSGWIG00000003865.1"/>
</dbReference>